<evidence type="ECO:0000313" key="4">
    <source>
        <dbReference type="EMBL" id="MBP2385156.1"/>
    </source>
</evidence>
<evidence type="ECO:0000256" key="1">
    <source>
        <dbReference type="ARBA" id="ARBA00008812"/>
    </source>
</evidence>
<reference evidence="4 5" key="1">
    <citation type="submission" date="2021-03" db="EMBL/GenBank/DDBJ databases">
        <title>Sequencing the genomes of 1000 actinobacteria strains.</title>
        <authorList>
            <person name="Klenk H.-P."/>
        </authorList>
    </citation>
    <scope>NUCLEOTIDE SEQUENCE [LARGE SCALE GENOMIC DNA]</scope>
    <source>
        <strain evidence="4 5">DSM 15797</strain>
    </source>
</reference>
<dbReference type="InterPro" id="IPR007372">
    <property type="entry name" value="Lipid/polyisoprenoid-bd_YceI"/>
</dbReference>
<protein>
    <submittedName>
        <fullName evidence="4">Polyisoprenoid-binding protein YceI</fullName>
    </submittedName>
</protein>
<accession>A0ABS4X9V6</accession>
<name>A0ABS4X9V6_9MICC</name>
<keyword evidence="2" id="KW-0812">Transmembrane</keyword>
<dbReference type="SMART" id="SM00867">
    <property type="entry name" value="YceI"/>
    <property type="match status" value="1"/>
</dbReference>
<comment type="caution">
    <text evidence="4">The sequence shown here is derived from an EMBL/GenBank/DDBJ whole genome shotgun (WGS) entry which is preliminary data.</text>
</comment>
<proteinExistence type="inferred from homology"/>
<evidence type="ECO:0000313" key="5">
    <source>
        <dbReference type="Proteomes" id="UP001296993"/>
    </source>
</evidence>
<dbReference type="RefSeq" id="WP_209995932.1">
    <property type="nucleotide sequence ID" value="NZ_BAAAJY010000013.1"/>
</dbReference>
<dbReference type="Gene3D" id="2.40.128.110">
    <property type="entry name" value="Lipid/polyisoprenoid-binding, YceI-like"/>
    <property type="match status" value="1"/>
</dbReference>
<dbReference type="PANTHER" id="PTHR34406:SF1">
    <property type="entry name" value="PROTEIN YCEI"/>
    <property type="match status" value="1"/>
</dbReference>
<keyword evidence="2" id="KW-0472">Membrane</keyword>
<dbReference type="SUPFAM" id="SSF101874">
    <property type="entry name" value="YceI-like"/>
    <property type="match status" value="1"/>
</dbReference>
<dbReference type="EMBL" id="JAGIOF010000001">
    <property type="protein sequence ID" value="MBP2385156.1"/>
    <property type="molecule type" value="Genomic_DNA"/>
</dbReference>
<dbReference type="Pfam" id="PF04264">
    <property type="entry name" value="YceI"/>
    <property type="match status" value="1"/>
</dbReference>
<keyword evidence="2" id="KW-1133">Transmembrane helix</keyword>
<sequence>MTDQPAPARRKKTRLIWIIPVVVALIIAGVFIGSRIYADTISAQAEDVPKLTATPSGGASSNAGSTGSASTPADFAGTWTIGTGSYAGYRLDEVLNGSDVTVTGRTEDVSGSLTVQDNTLTDAKLALKVDTITTDSDRRDSYFRTSAIDTSQHPEATFTLTDPVELIGSADGTTQTFSITGDLTINGQTRTITANVQSAFSDGAAQLVGQIPVTWAEFGVAAPDLGFVSVEDSGFIEFSLDVTQN</sequence>
<comment type="similarity">
    <text evidence="1">Belongs to the UPF0312 family.</text>
</comment>
<organism evidence="4 5">
    <name type="scientific">Paeniglutamicibacter kerguelensis</name>
    <dbReference type="NCBI Taxonomy" id="254788"/>
    <lineage>
        <taxon>Bacteria</taxon>
        <taxon>Bacillati</taxon>
        <taxon>Actinomycetota</taxon>
        <taxon>Actinomycetes</taxon>
        <taxon>Micrococcales</taxon>
        <taxon>Micrococcaceae</taxon>
        <taxon>Paeniglutamicibacter</taxon>
    </lineage>
</organism>
<evidence type="ECO:0000256" key="2">
    <source>
        <dbReference type="SAM" id="Phobius"/>
    </source>
</evidence>
<dbReference type="InterPro" id="IPR036761">
    <property type="entry name" value="TTHA0802/YceI-like_sf"/>
</dbReference>
<dbReference type="Proteomes" id="UP001296993">
    <property type="component" value="Unassembled WGS sequence"/>
</dbReference>
<evidence type="ECO:0000259" key="3">
    <source>
        <dbReference type="SMART" id="SM00867"/>
    </source>
</evidence>
<feature type="transmembrane region" description="Helical" evidence="2">
    <location>
        <begin position="15"/>
        <end position="38"/>
    </location>
</feature>
<feature type="domain" description="Lipid/polyisoprenoid-binding YceI-like" evidence="3">
    <location>
        <begin position="78"/>
        <end position="243"/>
    </location>
</feature>
<dbReference type="PANTHER" id="PTHR34406">
    <property type="entry name" value="PROTEIN YCEI"/>
    <property type="match status" value="1"/>
</dbReference>
<gene>
    <name evidence="4" type="ORF">JOF47_000667</name>
</gene>
<keyword evidence="5" id="KW-1185">Reference proteome</keyword>